<dbReference type="Gene3D" id="3.40.710.10">
    <property type="entry name" value="DD-peptidase/beta-lactamase superfamily"/>
    <property type="match status" value="1"/>
</dbReference>
<organism evidence="2 3">
    <name type="scientific">Deinococcus geothermalis (strain DSM 11300 / CIP 105573 / AG-3a)</name>
    <dbReference type="NCBI Taxonomy" id="319795"/>
    <lineage>
        <taxon>Bacteria</taxon>
        <taxon>Thermotogati</taxon>
        <taxon>Deinococcota</taxon>
        <taxon>Deinococci</taxon>
        <taxon>Deinococcales</taxon>
        <taxon>Deinococcaceae</taxon>
        <taxon>Deinococcus</taxon>
    </lineage>
</organism>
<evidence type="ECO:0000259" key="1">
    <source>
        <dbReference type="Pfam" id="PF13354"/>
    </source>
</evidence>
<dbReference type="AlphaFoldDB" id="Q1J1L5"/>
<dbReference type="PANTHER" id="PTHR35333:SF4">
    <property type="entry name" value="SLR0121 PROTEIN"/>
    <property type="match status" value="1"/>
</dbReference>
<keyword evidence="3" id="KW-1185">Reference proteome</keyword>
<evidence type="ECO:0000313" key="3">
    <source>
        <dbReference type="Proteomes" id="UP000002431"/>
    </source>
</evidence>
<dbReference type="GO" id="GO:0046677">
    <property type="term" value="P:response to antibiotic"/>
    <property type="evidence" value="ECO:0007669"/>
    <property type="project" value="InterPro"/>
</dbReference>
<dbReference type="STRING" id="319795.Dgeo_0316"/>
<reference evidence="2" key="1">
    <citation type="submission" date="2006-04" db="EMBL/GenBank/DDBJ databases">
        <title>Complete sequence of chromosome of Deinococcus geothermalis DSM 11300.</title>
        <authorList>
            <consortium name="US DOE Joint Genome Institute"/>
            <person name="Copeland A."/>
            <person name="Lucas S."/>
            <person name="Lapidus A."/>
            <person name="Barry K."/>
            <person name="Detter J.C."/>
            <person name="Glavina del Rio T."/>
            <person name="Hammon N."/>
            <person name="Israni S."/>
            <person name="Dalin E."/>
            <person name="Tice H."/>
            <person name="Pitluck S."/>
            <person name="Brettin T."/>
            <person name="Bruce D."/>
            <person name="Han C."/>
            <person name="Tapia R."/>
            <person name="Saunders E."/>
            <person name="Gilna P."/>
            <person name="Schmutz J."/>
            <person name="Larimer F."/>
            <person name="Land M."/>
            <person name="Hauser L."/>
            <person name="Kyrpides N."/>
            <person name="Kim E."/>
            <person name="Daly M.J."/>
            <person name="Fredrickson J.K."/>
            <person name="Makarova K.S."/>
            <person name="Gaidamakova E.K."/>
            <person name="Zhai M."/>
            <person name="Richardson P."/>
        </authorList>
    </citation>
    <scope>NUCLEOTIDE SEQUENCE</scope>
    <source>
        <strain evidence="2">DSM 11300</strain>
    </source>
</reference>
<dbReference type="Proteomes" id="UP000002431">
    <property type="component" value="Chromosome"/>
</dbReference>
<proteinExistence type="predicted"/>
<dbReference type="HOGENOM" id="CLU_031960_9_2_0"/>
<dbReference type="InterPro" id="IPR012338">
    <property type="entry name" value="Beta-lactam/transpept-like"/>
</dbReference>
<dbReference type="InterPro" id="IPR000871">
    <property type="entry name" value="Beta-lactam_class-A"/>
</dbReference>
<accession>Q1J1L5</accession>
<dbReference type="GO" id="GO:0008800">
    <property type="term" value="F:beta-lactamase activity"/>
    <property type="evidence" value="ECO:0007669"/>
    <property type="project" value="InterPro"/>
</dbReference>
<protein>
    <submittedName>
        <fullName evidence="2">Beta-lactamase</fullName>
    </submittedName>
</protein>
<evidence type="ECO:0000313" key="2">
    <source>
        <dbReference type="EMBL" id="ABF44619.1"/>
    </source>
</evidence>
<dbReference type="eggNOG" id="COG2367">
    <property type="taxonomic scope" value="Bacteria"/>
</dbReference>
<dbReference type="EMBL" id="CP000359">
    <property type="protein sequence ID" value="ABF44619.1"/>
    <property type="molecule type" value="Genomic_DNA"/>
</dbReference>
<dbReference type="GO" id="GO:0030655">
    <property type="term" value="P:beta-lactam antibiotic catabolic process"/>
    <property type="evidence" value="ECO:0007669"/>
    <property type="project" value="InterPro"/>
</dbReference>
<dbReference type="Pfam" id="PF13354">
    <property type="entry name" value="Beta-lactamase2"/>
    <property type="match status" value="1"/>
</dbReference>
<gene>
    <name evidence="2" type="ordered locus">Dgeo_0316</name>
</gene>
<dbReference type="PANTHER" id="PTHR35333">
    <property type="entry name" value="BETA-LACTAMASE"/>
    <property type="match status" value="1"/>
</dbReference>
<sequence>MSAPRRAGGRAALLYPAPGGDRSPLCGPGGTGPPRVTFDLVADLRSRGYVGEVGVLITDLAGRELYALNPDRVFPAASTIKVPLLLLALSEAQAGRLDLSGRVTLRAEDRVPGAGVLHELMPGLAPTWQDLLTLMIVVSDNTATNLVIERLGLDRVNDWLGERGLSGTQLVGLLQLPLERQNAAQRRGERNRTTARDQVALLGALVRGELLDRSHTGLALSILERQQLREILGRHVPCDAEGKPLYRVASKSGELMGIHHDVGVLFTPRPLIAAVLSQGGLDPREYPDNRDVALLAGALWPLLGALGILDTTGDI</sequence>
<feature type="domain" description="Beta-lactamase class A catalytic" evidence="1">
    <location>
        <begin position="54"/>
        <end position="276"/>
    </location>
</feature>
<dbReference type="InterPro" id="IPR045155">
    <property type="entry name" value="Beta-lactam_cat"/>
</dbReference>
<dbReference type="KEGG" id="dge:Dgeo_0316"/>
<name>Q1J1L5_DEIGD</name>
<dbReference type="SUPFAM" id="SSF56601">
    <property type="entry name" value="beta-lactamase/transpeptidase-like"/>
    <property type="match status" value="1"/>
</dbReference>